<proteinExistence type="predicted"/>
<name>A0A9W8A7G5_9FUNG</name>
<dbReference type="AlphaFoldDB" id="A0A9W8A7G5"/>
<evidence type="ECO:0000313" key="2">
    <source>
        <dbReference type="EMBL" id="KAJ1922092.1"/>
    </source>
</evidence>
<gene>
    <name evidence="2" type="ORF">IWQ60_006615</name>
</gene>
<feature type="compositionally biased region" description="Basic and acidic residues" evidence="1">
    <location>
        <begin position="189"/>
        <end position="199"/>
    </location>
</feature>
<evidence type="ECO:0000256" key="1">
    <source>
        <dbReference type="SAM" id="MobiDB-lite"/>
    </source>
</evidence>
<feature type="region of interest" description="Disordered" evidence="1">
    <location>
        <begin position="189"/>
        <end position="223"/>
    </location>
</feature>
<feature type="region of interest" description="Disordered" evidence="1">
    <location>
        <begin position="304"/>
        <end position="339"/>
    </location>
</feature>
<accession>A0A9W8A7G5</accession>
<dbReference type="Proteomes" id="UP001150569">
    <property type="component" value="Unassembled WGS sequence"/>
</dbReference>
<keyword evidence="3" id="KW-1185">Reference proteome</keyword>
<organism evidence="2 3">
    <name type="scientific">Tieghemiomyces parasiticus</name>
    <dbReference type="NCBI Taxonomy" id="78921"/>
    <lineage>
        <taxon>Eukaryota</taxon>
        <taxon>Fungi</taxon>
        <taxon>Fungi incertae sedis</taxon>
        <taxon>Zoopagomycota</taxon>
        <taxon>Kickxellomycotina</taxon>
        <taxon>Dimargaritomycetes</taxon>
        <taxon>Dimargaritales</taxon>
        <taxon>Dimargaritaceae</taxon>
        <taxon>Tieghemiomyces</taxon>
    </lineage>
</organism>
<evidence type="ECO:0000313" key="3">
    <source>
        <dbReference type="Proteomes" id="UP001150569"/>
    </source>
</evidence>
<reference evidence="2" key="1">
    <citation type="submission" date="2022-07" db="EMBL/GenBank/DDBJ databases">
        <title>Phylogenomic reconstructions and comparative analyses of Kickxellomycotina fungi.</title>
        <authorList>
            <person name="Reynolds N.K."/>
            <person name="Stajich J.E."/>
            <person name="Barry K."/>
            <person name="Grigoriev I.V."/>
            <person name="Crous P."/>
            <person name="Smith M.E."/>
        </authorList>
    </citation>
    <scope>NUCLEOTIDE SEQUENCE</scope>
    <source>
        <strain evidence="2">RSA 861</strain>
    </source>
</reference>
<comment type="caution">
    <text evidence="2">The sequence shown here is derived from an EMBL/GenBank/DDBJ whole genome shotgun (WGS) entry which is preliminary data.</text>
</comment>
<protein>
    <submittedName>
        <fullName evidence="2">Uncharacterized protein</fullName>
    </submittedName>
</protein>
<dbReference type="EMBL" id="JANBPT010000403">
    <property type="protein sequence ID" value="KAJ1922092.1"/>
    <property type="molecule type" value="Genomic_DNA"/>
</dbReference>
<sequence>MLITFSIPPSFNLTPLPWSPPSILTHPVMRVYQSLAPVLCLFGLLCAAAAFDYPGQQPHAITVSPVVRGSSYDEPATTPRGRLRDRFLKRVPFTSAYRQRKAARLTEIHENFSVQAPTEESNAQVHANSVPLVPPPHAEQPVVLDLATSSSLPSPVSMLSPLAESIDGLEEPALELQSSSHAFNEKALMEDPVTKDPSRSEPSVPSSWAKPMSPGDTADVLAPTDTHRGALDVITVAEIKLLNRIRFDQEYLRSKTYKEAQMLRATLEGIKDDPRSPCRARATEAISLVDKYLIHMTYGQSGLERKLAQQSPSSEREGQHPTHKRPVSPSVDLGPTPDQLPFDNDDLVDLILASPNQIPHEWGVLEFHAAWMRLEFMVRFGKASDISRAIQAYRTIMAHD</sequence>